<name>A0A5S3VEI2_9GAMM</name>
<protein>
    <submittedName>
        <fullName evidence="2">Uncharacterized protein</fullName>
    </submittedName>
</protein>
<accession>A0A5S3VEI2</accession>
<dbReference type="AlphaFoldDB" id="A0A5S3VEI2"/>
<sequence length="277" mass="31672">MRLLWVVVALFLSMSLAHAQETVRITIGADPYVQALLKLALSYDEAQPELKFVYDIPTQKRAIRLLGKDNGIDVFWSVTSSKREKLARAIRIPLVKGVLGYRLGLIRKADVSRMEKLNTIGDFQSVHFGLRDDWPDLDIFKKNNLKVVSYPREGNAYEMLRSGRFDILPTDVLDGVYLDTESGIQADPHHIYYYPSAVYFFVAKNDLVLYNKLKSGLEQAHADGSFDKLFNRYFATRLKDANLAKRKRIDLVNPLLPLSAPLSHATYWYKNNNEGNQ</sequence>
<dbReference type="EMBL" id="PNBX01000003">
    <property type="protein sequence ID" value="TMO70455.1"/>
    <property type="molecule type" value="Genomic_DNA"/>
</dbReference>
<reference evidence="2 3" key="1">
    <citation type="submission" date="2018-01" db="EMBL/GenBank/DDBJ databases">
        <authorList>
            <person name="Paulsen S."/>
            <person name="Gram L.K."/>
        </authorList>
    </citation>
    <scope>NUCLEOTIDE SEQUENCE [LARGE SCALE GENOMIC DNA]</scope>
    <source>
        <strain evidence="2 3">S3790</strain>
    </source>
</reference>
<dbReference type="Gene3D" id="3.40.190.10">
    <property type="entry name" value="Periplasmic binding protein-like II"/>
    <property type="match status" value="1"/>
</dbReference>
<dbReference type="Proteomes" id="UP000307217">
    <property type="component" value="Unassembled WGS sequence"/>
</dbReference>
<organism evidence="2 3">
    <name type="scientific">Pseudoalteromonas aurantia</name>
    <dbReference type="NCBI Taxonomy" id="43654"/>
    <lineage>
        <taxon>Bacteria</taxon>
        <taxon>Pseudomonadati</taxon>
        <taxon>Pseudomonadota</taxon>
        <taxon>Gammaproteobacteria</taxon>
        <taxon>Alteromonadales</taxon>
        <taxon>Pseudoalteromonadaceae</taxon>
        <taxon>Pseudoalteromonas</taxon>
    </lineage>
</organism>
<keyword evidence="1" id="KW-0732">Signal</keyword>
<dbReference type="OrthoDB" id="547680at2"/>
<feature type="signal peptide" evidence="1">
    <location>
        <begin position="1"/>
        <end position="19"/>
    </location>
</feature>
<proteinExistence type="predicted"/>
<feature type="chain" id="PRO_5024398198" evidence="1">
    <location>
        <begin position="20"/>
        <end position="277"/>
    </location>
</feature>
<dbReference type="RefSeq" id="WP_138589605.1">
    <property type="nucleotide sequence ID" value="NZ_PNBX01000003.1"/>
</dbReference>
<evidence type="ECO:0000256" key="1">
    <source>
        <dbReference type="SAM" id="SignalP"/>
    </source>
</evidence>
<evidence type="ECO:0000313" key="3">
    <source>
        <dbReference type="Proteomes" id="UP000307217"/>
    </source>
</evidence>
<evidence type="ECO:0000313" key="2">
    <source>
        <dbReference type="EMBL" id="TMO70455.1"/>
    </source>
</evidence>
<comment type="caution">
    <text evidence="2">The sequence shown here is derived from an EMBL/GenBank/DDBJ whole genome shotgun (WGS) entry which is preliminary data.</text>
</comment>
<gene>
    <name evidence="2" type="ORF">CWC19_01170</name>
</gene>
<reference evidence="3" key="2">
    <citation type="submission" date="2019-06" db="EMBL/GenBank/DDBJ databases">
        <title>Co-occurence of chitin degradation, pigmentation and bioactivity in marine Pseudoalteromonas.</title>
        <authorList>
            <person name="Sonnenschein E.C."/>
            <person name="Bech P.K."/>
        </authorList>
    </citation>
    <scope>NUCLEOTIDE SEQUENCE [LARGE SCALE GENOMIC DNA]</scope>
    <source>
        <strain evidence="3">S3790</strain>
    </source>
</reference>
<dbReference type="SUPFAM" id="SSF53850">
    <property type="entry name" value="Periplasmic binding protein-like II"/>
    <property type="match status" value="1"/>
</dbReference>